<dbReference type="InterPro" id="IPR018644">
    <property type="entry name" value="DUF2071"/>
</dbReference>
<dbReference type="SUPFAM" id="SSF160104">
    <property type="entry name" value="Acetoacetate decarboxylase-like"/>
    <property type="match status" value="1"/>
</dbReference>
<evidence type="ECO:0000313" key="1">
    <source>
        <dbReference type="EMBL" id="GAA3620239.1"/>
    </source>
</evidence>
<reference evidence="2" key="1">
    <citation type="journal article" date="2019" name="Int. J. Syst. Evol. Microbiol.">
        <title>The Global Catalogue of Microorganisms (GCM) 10K type strain sequencing project: providing services to taxonomists for standard genome sequencing and annotation.</title>
        <authorList>
            <consortium name="The Broad Institute Genomics Platform"/>
            <consortium name="The Broad Institute Genome Sequencing Center for Infectious Disease"/>
            <person name="Wu L."/>
            <person name="Ma J."/>
        </authorList>
    </citation>
    <scope>NUCLEOTIDE SEQUENCE [LARGE SCALE GENOMIC DNA]</scope>
    <source>
        <strain evidence="2">JCM 16902</strain>
    </source>
</reference>
<dbReference type="PANTHER" id="PTHR39186:SF1">
    <property type="entry name" value="DUF2071 DOMAIN-CONTAINING PROTEIN"/>
    <property type="match status" value="1"/>
</dbReference>
<dbReference type="EMBL" id="BAAAZO010000006">
    <property type="protein sequence ID" value="GAA3620239.1"/>
    <property type="molecule type" value="Genomic_DNA"/>
</dbReference>
<name>A0ABP6ZVX6_9ACTN</name>
<keyword evidence="2" id="KW-1185">Reference proteome</keyword>
<proteinExistence type="predicted"/>
<gene>
    <name evidence="1" type="ORF">GCM10022223_41390</name>
</gene>
<dbReference type="RefSeq" id="WP_231481033.1">
    <property type="nucleotide sequence ID" value="NZ_BAAAZO010000006.1"/>
</dbReference>
<evidence type="ECO:0000313" key="2">
    <source>
        <dbReference type="Proteomes" id="UP001501074"/>
    </source>
</evidence>
<comment type="caution">
    <text evidence="1">The sequence shown here is derived from an EMBL/GenBank/DDBJ whole genome shotgun (WGS) entry which is preliminary data.</text>
</comment>
<protein>
    <submittedName>
        <fullName evidence="1">DUF2071 domain-containing protein</fullName>
    </submittedName>
</protein>
<accession>A0ABP6ZVX6</accession>
<organism evidence="1 2">
    <name type="scientific">Kineosporia mesophila</name>
    <dbReference type="NCBI Taxonomy" id="566012"/>
    <lineage>
        <taxon>Bacteria</taxon>
        <taxon>Bacillati</taxon>
        <taxon>Actinomycetota</taxon>
        <taxon>Actinomycetes</taxon>
        <taxon>Kineosporiales</taxon>
        <taxon>Kineosporiaceae</taxon>
        <taxon>Kineosporia</taxon>
    </lineage>
</organism>
<dbReference type="PANTHER" id="PTHR39186">
    <property type="entry name" value="DUF2071 FAMILY PROTEIN"/>
    <property type="match status" value="1"/>
</dbReference>
<dbReference type="InterPro" id="IPR023375">
    <property type="entry name" value="ADC_dom_sf"/>
</dbReference>
<dbReference type="Proteomes" id="UP001501074">
    <property type="component" value="Unassembled WGS sequence"/>
</dbReference>
<dbReference type="Pfam" id="PF09844">
    <property type="entry name" value="DUF2071"/>
    <property type="match status" value="1"/>
</dbReference>
<sequence>MDPEPITPLAPRPVGRTVFTQTWAELTFLHWAVEPERVAAYLPPGVLPDTFEGKTYVGLVPFRMQGIGLLGSPGLPYFGDFLETNVRLYSVDEKGRRGVVFVSLDAERLAPVLVARLGPRLPYLWSSMGYERDGDRITYTCRRRPYAKRLSTSPVVSRDESDFPQHTATSRIGVEVGEEIPADRVSELEHWMSARWGLHLSRYYWPNEHESWPLRRASLAEFDDEILTAAGFGELAARTPDSVLFSSGVHATFGPRVR</sequence>